<dbReference type="InterPro" id="IPR050748">
    <property type="entry name" value="Glycosyltrans_8_dom-fam"/>
</dbReference>
<evidence type="ECO:0000256" key="3">
    <source>
        <dbReference type="ARBA" id="ARBA00022723"/>
    </source>
</evidence>
<keyword evidence="3" id="KW-0479">Metal-binding</keyword>
<name>A0A6N3H9U5_EUBLI</name>
<dbReference type="Pfam" id="PF01501">
    <property type="entry name" value="Glyco_transf_8"/>
    <property type="match status" value="1"/>
</dbReference>
<dbReference type="Gene3D" id="3.90.550.10">
    <property type="entry name" value="Spore Coat Polysaccharide Biosynthesis Protein SpsA, Chain A"/>
    <property type="match status" value="1"/>
</dbReference>
<sequence>MKLNVIYSASETYAQHAYVSIFSLLEKNKIFDEINIYFITDNMTENTKEKIKYLVKKYRRNLLFINSDDILRESAKIKCWNGSNVLNCKLFLGSYLDNTIDKVLYLDSDSVIMDSLLNVWETDIEDYYCAGVFLPTVPKYKTYFDSIDEYLNPGFILINLKKWRDDYLEEKIVDYLKKNSKKELSDEFLINILCENKIKHLSIKYNLVPEFYFFKSEEMKKIHQCESFYTQQEIDNALKNPVFIHFLGHLYNRPWNKECTHPAKNIYLYYLERSPWKNALGNEKLPLKNKLMVFLYKVLPFKVFLFLKNKLERGANRQ</sequence>
<dbReference type="EMBL" id="CACRTR010000023">
    <property type="protein sequence ID" value="VYU73143.1"/>
    <property type="molecule type" value="Genomic_DNA"/>
</dbReference>
<dbReference type="PANTHER" id="PTHR13778:SF47">
    <property type="entry name" value="LIPOPOLYSACCHARIDE 1,3-GALACTOSYLTRANSFERASE"/>
    <property type="match status" value="1"/>
</dbReference>
<evidence type="ECO:0000313" key="4">
    <source>
        <dbReference type="EMBL" id="VYU73143.1"/>
    </source>
</evidence>
<evidence type="ECO:0000256" key="1">
    <source>
        <dbReference type="ARBA" id="ARBA00022676"/>
    </source>
</evidence>
<dbReference type="PANTHER" id="PTHR13778">
    <property type="entry name" value="GLYCOSYLTRANSFERASE 8 DOMAIN-CONTAINING PROTEIN"/>
    <property type="match status" value="1"/>
</dbReference>
<organism evidence="4">
    <name type="scientific">Eubacterium limosum</name>
    <dbReference type="NCBI Taxonomy" id="1736"/>
    <lineage>
        <taxon>Bacteria</taxon>
        <taxon>Bacillati</taxon>
        <taxon>Bacillota</taxon>
        <taxon>Clostridia</taxon>
        <taxon>Eubacteriales</taxon>
        <taxon>Eubacteriaceae</taxon>
        <taxon>Eubacterium</taxon>
    </lineage>
</organism>
<protein>
    <submittedName>
        <fullName evidence="4">General stress protein A</fullName>
    </submittedName>
</protein>
<gene>
    <name evidence="4" type="primary">gspA_2</name>
    <name evidence="4" type="ORF">ELLFYP34_01040</name>
</gene>
<dbReference type="CDD" id="cd04194">
    <property type="entry name" value="GT8_A4GalT_like"/>
    <property type="match status" value="1"/>
</dbReference>
<accession>A0A6N3H9U5</accession>
<dbReference type="GO" id="GO:0016757">
    <property type="term" value="F:glycosyltransferase activity"/>
    <property type="evidence" value="ECO:0007669"/>
    <property type="project" value="UniProtKB-KW"/>
</dbReference>
<keyword evidence="1" id="KW-0328">Glycosyltransferase</keyword>
<reference evidence="4" key="1">
    <citation type="submission" date="2019-11" db="EMBL/GenBank/DDBJ databases">
        <authorList>
            <person name="Feng L."/>
        </authorList>
    </citation>
    <scope>NUCLEOTIDE SEQUENCE</scope>
    <source>
        <strain evidence="4">ElimosumLFYP34</strain>
    </source>
</reference>
<dbReference type="InterPro" id="IPR029044">
    <property type="entry name" value="Nucleotide-diphossugar_trans"/>
</dbReference>
<keyword evidence="2" id="KW-0808">Transferase</keyword>
<dbReference type="InterPro" id="IPR002495">
    <property type="entry name" value="Glyco_trans_8"/>
</dbReference>
<dbReference type="AlphaFoldDB" id="A0A6N3H9U5"/>
<evidence type="ECO:0000256" key="2">
    <source>
        <dbReference type="ARBA" id="ARBA00022679"/>
    </source>
</evidence>
<proteinExistence type="predicted"/>
<dbReference type="GO" id="GO:0046872">
    <property type="term" value="F:metal ion binding"/>
    <property type="evidence" value="ECO:0007669"/>
    <property type="project" value="UniProtKB-KW"/>
</dbReference>
<dbReference type="SUPFAM" id="SSF53448">
    <property type="entry name" value="Nucleotide-diphospho-sugar transferases"/>
    <property type="match status" value="1"/>
</dbReference>